<dbReference type="PANTHER" id="PTHR43630:SF2">
    <property type="entry name" value="GLYCOSYLTRANSFERASE"/>
    <property type="match status" value="1"/>
</dbReference>
<name>A0ABW0R7M3_9BACL</name>
<dbReference type="InterPro" id="IPR029044">
    <property type="entry name" value="Nucleotide-diphossugar_trans"/>
</dbReference>
<sequence>MGKSPTISLCMIVRNEEESLGRCLESVKGIADEIIIVDTGSNDRTKEIALQYGAKVYDFVWIDHFAAARNYAFSLATQQYQLWLDADDVFESADRAKLLELKKRLDPSVDSVTMLYHLAFDASGNPSSSLRRNRLVRRERQFQWIGPVHEYLAVSGNFMHSDIAVTHRKERAFTDRNLRIYRKRQAEDESFSQRDLYYFANELKDHKHYEEAIQYYEKFLDSEGIWVEDAVSACVKLADCFGSLGRKDDRLRALCRSFAYDAPRSEPCALIGDSWLDRKQYEQAIFWYELATKREPSEQTMGMRNRYASTWYPHLQMCVCYDRLGRLDEAYRHNEIAISYWPDHPSMLFNRRYFATRLKGSNGDAESVLG</sequence>
<dbReference type="InterPro" id="IPR001173">
    <property type="entry name" value="Glyco_trans_2-like"/>
</dbReference>
<evidence type="ECO:0000313" key="2">
    <source>
        <dbReference type="EMBL" id="MFC5531837.1"/>
    </source>
</evidence>
<keyword evidence="2" id="KW-0328">Glycosyltransferase</keyword>
<dbReference type="Proteomes" id="UP001596108">
    <property type="component" value="Unassembled WGS sequence"/>
</dbReference>
<gene>
    <name evidence="2" type="ORF">ACFPQ4_20670</name>
</gene>
<dbReference type="SUPFAM" id="SSF48452">
    <property type="entry name" value="TPR-like"/>
    <property type="match status" value="1"/>
</dbReference>
<dbReference type="SUPFAM" id="SSF53448">
    <property type="entry name" value="Nucleotide-diphospho-sugar transferases"/>
    <property type="match status" value="1"/>
</dbReference>
<dbReference type="Pfam" id="PF00535">
    <property type="entry name" value="Glycos_transf_2"/>
    <property type="match status" value="1"/>
</dbReference>
<dbReference type="Gene3D" id="3.90.550.10">
    <property type="entry name" value="Spore Coat Polysaccharide Biosynthesis Protein SpsA, Chain A"/>
    <property type="match status" value="1"/>
</dbReference>
<dbReference type="PANTHER" id="PTHR43630">
    <property type="entry name" value="POLY-BETA-1,6-N-ACETYL-D-GLUCOSAMINE SYNTHASE"/>
    <property type="match status" value="1"/>
</dbReference>
<dbReference type="RefSeq" id="WP_378113798.1">
    <property type="nucleotide sequence ID" value="NZ_JBHSNC010000056.1"/>
</dbReference>
<protein>
    <submittedName>
        <fullName evidence="2">Glycosyltransferase</fullName>
        <ecNumber evidence="2">2.4.-.-</ecNumber>
    </submittedName>
</protein>
<reference evidence="3" key="1">
    <citation type="journal article" date="2019" name="Int. J. Syst. Evol. Microbiol.">
        <title>The Global Catalogue of Microorganisms (GCM) 10K type strain sequencing project: providing services to taxonomists for standard genome sequencing and annotation.</title>
        <authorList>
            <consortium name="The Broad Institute Genomics Platform"/>
            <consortium name="The Broad Institute Genome Sequencing Center for Infectious Disease"/>
            <person name="Wu L."/>
            <person name="Ma J."/>
        </authorList>
    </citation>
    <scope>NUCLEOTIDE SEQUENCE [LARGE SCALE GENOMIC DNA]</scope>
    <source>
        <strain evidence="3">CGMCC 1.18578</strain>
    </source>
</reference>
<keyword evidence="2" id="KW-0808">Transferase</keyword>
<feature type="domain" description="Glycosyltransferase 2-like" evidence="1">
    <location>
        <begin position="8"/>
        <end position="142"/>
    </location>
</feature>
<proteinExistence type="predicted"/>
<accession>A0ABW0R7M3</accession>
<keyword evidence="3" id="KW-1185">Reference proteome</keyword>
<comment type="caution">
    <text evidence="2">The sequence shown here is derived from an EMBL/GenBank/DDBJ whole genome shotgun (WGS) entry which is preliminary data.</text>
</comment>
<evidence type="ECO:0000313" key="3">
    <source>
        <dbReference type="Proteomes" id="UP001596108"/>
    </source>
</evidence>
<dbReference type="CDD" id="cd02511">
    <property type="entry name" value="Beta4Glucosyltransferase"/>
    <property type="match status" value="1"/>
</dbReference>
<dbReference type="GO" id="GO:0016757">
    <property type="term" value="F:glycosyltransferase activity"/>
    <property type="evidence" value="ECO:0007669"/>
    <property type="project" value="UniProtKB-KW"/>
</dbReference>
<organism evidence="2 3">
    <name type="scientific">Cohnella yongneupensis</name>
    <dbReference type="NCBI Taxonomy" id="425006"/>
    <lineage>
        <taxon>Bacteria</taxon>
        <taxon>Bacillati</taxon>
        <taxon>Bacillota</taxon>
        <taxon>Bacilli</taxon>
        <taxon>Bacillales</taxon>
        <taxon>Paenibacillaceae</taxon>
        <taxon>Cohnella</taxon>
    </lineage>
</organism>
<dbReference type="EMBL" id="JBHSNC010000056">
    <property type="protein sequence ID" value="MFC5531837.1"/>
    <property type="molecule type" value="Genomic_DNA"/>
</dbReference>
<evidence type="ECO:0000259" key="1">
    <source>
        <dbReference type="Pfam" id="PF00535"/>
    </source>
</evidence>
<dbReference type="Gene3D" id="1.25.40.10">
    <property type="entry name" value="Tetratricopeptide repeat domain"/>
    <property type="match status" value="1"/>
</dbReference>
<dbReference type="EC" id="2.4.-.-" evidence="2"/>
<dbReference type="InterPro" id="IPR011990">
    <property type="entry name" value="TPR-like_helical_dom_sf"/>
</dbReference>